<organism evidence="7 9">
    <name type="scientific">Chitinophaga sancti</name>
    <dbReference type="NCBI Taxonomy" id="1004"/>
    <lineage>
        <taxon>Bacteria</taxon>
        <taxon>Pseudomonadati</taxon>
        <taxon>Bacteroidota</taxon>
        <taxon>Chitinophagia</taxon>
        <taxon>Chitinophagales</taxon>
        <taxon>Chitinophagaceae</taxon>
        <taxon>Chitinophaga</taxon>
    </lineage>
</organism>
<evidence type="ECO:0000256" key="4">
    <source>
        <dbReference type="ARBA" id="ARBA00022777"/>
    </source>
</evidence>
<sequence>MPKNIISIQSQVASGYVGNNIAGFAIQLHGIDLTLLPTVFLSAHTGHPVIFGEAISPALLSDLVKGIGAINIPADATYLISGFCNLPDNIDIIANAVIQYPHLKFVYDPVFGDFHCGGLYFEEEIATYSVNKLLPLAHILTPNHWELEFILKRPFSTLEDLKTALEENALLENKTIILTSANLADTPPDVMEVVLIQGKRIARFHGPKIPLETTGTGDLFTAILTSQLTLQKSLDEAIRIAMDFINHTLAYMQAANEKELSAAALMKHLHLLK</sequence>
<dbReference type="Pfam" id="PF08543">
    <property type="entry name" value="Phos_pyr_kin"/>
    <property type="match status" value="1"/>
</dbReference>
<dbReference type="SUPFAM" id="SSF53613">
    <property type="entry name" value="Ribokinase-like"/>
    <property type="match status" value="1"/>
</dbReference>
<gene>
    <name evidence="7" type="ORF">SAMN05661012_04688</name>
    <name evidence="8" type="ORF">SR876_03780</name>
</gene>
<reference evidence="8 10" key="2">
    <citation type="submission" date="2023-11" db="EMBL/GenBank/DDBJ databases">
        <title>MicrobeMod: A computational toolkit for identifying prokaryotic methylation and restriction-modification with nanopore sequencing.</title>
        <authorList>
            <person name="Crits-Christoph A."/>
            <person name="Kang S.C."/>
            <person name="Lee H."/>
            <person name="Ostrov N."/>
        </authorList>
    </citation>
    <scope>NUCLEOTIDE SEQUENCE [LARGE SCALE GENOMIC DNA]</scope>
    <source>
        <strain evidence="8 10">ATCC 23090</strain>
    </source>
</reference>
<dbReference type="STRING" id="1004.SAMN05661012_04688"/>
<dbReference type="PANTHER" id="PTHR10534">
    <property type="entry name" value="PYRIDOXAL KINASE"/>
    <property type="match status" value="1"/>
</dbReference>
<proteinExistence type="predicted"/>
<dbReference type="GO" id="GO:0005829">
    <property type="term" value="C:cytosol"/>
    <property type="evidence" value="ECO:0007669"/>
    <property type="project" value="TreeGrafter"/>
</dbReference>
<keyword evidence="3" id="KW-0547">Nucleotide-binding</keyword>
<evidence type="ECO:0000313" key="8">
    <source>
        <dbReference type="EMBL" id="WQG90603.1"/>
    </source>
</evidence>
<dbReference type="GO" id="GO:0009443">
    <property type="term" value="P:pyridoxal 5'-phosphate salvage"/>
    <property type="evidence" value="ECO:0007669"/>
    <property type="project" value="InterPro"/>
</dbReference>
<dbReference type="GO" id="GO:0008478">
    <property type="term" value="F:pyridoxal kinase activity"/>
    <property type="evidence" value="ECO:0007669"/>
    <property type="project" value="UniProtKB-EC"/>
</dbReference>
<protein>
    <recommendedName>
        <fullName evidence="1">pyridoxal kinase</fullName>
        <ecNumber evidence="1">2.7.1.35</ecNumber>
    </recommendedName>
</protein>
<evidence type="ECO:0000313" key="10">
    <source>
        <dbReference type="Proteomes" id="UP001326715"/>
    </source>
</evidence>
<dbReference type="AlphaFoldDB" id="A0A1K1S4I5"/>
<evidence type="ECO:0000256" key="2">
    <source>
        <dbReference type="ARBA" id="ARBA00022679"/>
    </source>
</evidence>
<keyword evidence="10" id="KW-1185">Reference proteome</keyword>
<dbReference type="Proteomes" id="UP000183788">
    <property type="component" value="Unassembled WGS sequence"/>
</dbReference>
<evidence type="ECO:0000256" key="5">
    <source>
        <dbReference type="ARBA" id="ARBA00022840"/>
    </source>
</evidence>
<evidence type="ECO:0000256" key="1">
    <source>
        <dbReference type="ARBA" id="ARBA00012104"/>
    </source>
</evidence>
<evidence type="ECO:0000313" key="7">
    <source>
        <dbReference type="EMBL" id="SFW78933.1"/>
    </source>
</evidence>
<dbReference type="GO" id="GO:0005524">
    <property type="term" value="F:ATP binding"/>
    <property type="evidence" value="ECO:0007669"/>
    <property type="project" value="UniProtKB-KW"/>
</dbReference>
<dbReference type="InterPro" id="IPR013749">
    <property type="entry name" value="PM/HMP-P_kinase-1"/>
</dbReference>
<keyword evidence="2" id="KW-0808">Transferase</keyword>
<evidence type="ECO:0000259" key="6">
    <source>
        <dbReference type="Pfam" id="PF08543"/>
    </source>
</evidence>
<reference evidence="7 9" key="1">
    <citation type="submission" date="2016-11" db="EMBL/GenBank/DDBJ databases">
        <authorList>
            <person name="Jaros S."/>
            <person name="Januszkiewicz K."/>
            <person name="Wedrychowicz H."/>
        </authorList>
    </citation>
    <scope>NUCLEOTIDE SEQUENCE [LARGE SCALE GENOMIC DNA]</scope>
    <source>
        <strain evidence="7 9">DSM 784</strain>
    </source>
</reference>
<keyword evidence="4 7" id="KW-0418">Kinase</keyword>
<dbReference type="Gene3D" id="3.40.1190.20">
    <property type="match status" value="1"/>
</dbReference>
<dbReference type="InterPro" id="IPR029056">
    <property type="entry name" value="Ribokinase-like"/>
</dbReference>
<dbReference type="OrthoDB" id="9800808at2"/>
<dbReference type="CDD" id="cd01173">
    <property type="entry name" value="pyridoxal_pyridoxamine_kinase"/>
    <property type="match status" value="1"/>
</dbReference>
<dbReference type="RefSeq" id="WP_072363657.1">
    <property type="nucleotide sequence ID" value="NZ_CP139972.1"/>
</dbReference>
<evidence type="ECO:0000313" key="9">
    <source>
        <dbReference type="Proteomes" id="UP000183788"/>
    </source>
</evidence>
<dbReference type="EC" id="2.7.1.35" evidence="1"/>
<dbReference type="EMBL" id="CP140154">
    <property type="protein sequence ID" value="WQG90603.1"/>
    <property type="molecule type" value="Genomic_DNA"/>
</dbReference>
<feature type="domain" description="Pyridoxamine kinase/Phosphomethylpyrimidine kinase" evidence="6">
    <location>
        <begin position="88"/>
        <end position="254"/>
    </location>
</feature>
<dbReference type="EMBL" id="FPIZ01000017">
    <property type="protein sequence ID" value="SFW78933.1"/>
    <property type="molecule type" value="Genomic_DNA"/>
</dbReference>
<keyword evidence="5" id="KW-0067">ATP-binding</keyword>
<accession>A0A1K1S4I5</accession>
<dbReference type="Proteomes" id="UP001326715">
    <property type="component" value="Chromosome"/>
</dbReference>
<dbReference type="InterPro" id="IPR004625">
    <property type="entry name" value="PyrdxlKinase"/>
</dbReference>
<dbReference type="PANTHER" id="PTHR10534:SF2">
    <property type="entry name" value="PYRIDOXAL KINASE"/>
    <property type="match status" value="1"/>
</dbReference>
<name>A0A1K1S4I5_9BACT</name>
<evidence type="ECO:0000256" key="3">
    <source>
        <dbReference type="ARBA" id="ARBA00022741"/>
    </source>
</evidence>